<dbReference type="Proteomes" id="UP000825935">
    <property type="component" value="Chromosome 26"/>
</dbReference>
<gene>
    <name evidence="7" type="ORF">KP509_26G029500</name>
</gene>
<dbReference type="InterPro" id="IPR036638">
    <property type="entry name" value="HLH_DNA-bd_sf"/>
</dbReference>
<evidence type="ECO:0000313" key="8">
    <source>
        <dbReference type="Proteomes" id="UP000825935"/>
    </source>
</evidence>
<dbReference type="PANTHER" id="PTHR12565">
    <property type="entry name" value="STEROL REGULATORY ELEMENT-BINDING PROTEIN"/>
    <property type="match status" value="1"/>
</dbReference>
<dbReference type="PANTHER" id="PTHR12565:SF444">
    <property type="entry name" value="TRANSCRIPTION FACTOR BHLH62-RELATED"/>
    <property type="match status" value="1"/>
</dbReference>
<dbReference type="PROSITE" id="PS50888">
    <property type="entry name" value="BHLH"/>
    <property type="match status" value="1"/>
</dbReference>
<keyword evidence="3" id="KW-0804">Transcription</keyword>
<organism evidence="7 8">
    <name type="scientific">Ceratopteris richardii</name>
    <name type="common">Triangle waterfern</name>
    <dbReference type="NCBI Taxonomy" id="49495"/>
    <lineage>
        <taxon>Eukaryota</taxon>
        <taxon>Viridiplantae</taxon>
        <taxon>Streptophyta</taxon>
        <taxon>Embryophyta</taxon>
        <taxon>Tracheophyta</taxon>
        <taxon>Polypodiopsida</taxon>
        <taxon>Polypodiidae</taxon>
        <taxon>Polypodiales</taxon>
        <taxon>Pteridineae</taxon>
        <taxon>Pteridaceae</taxon>
        <taxon>Parkerioideae</taxon>
        <taxon>Ceratopteris</taxon>
    </lineage>
</organism>
<feature type="domain" description="BHLH" evidence="6">
    <location>
        <begin position="314"/>
        <end position="364"/>
    </location>
</feature>
<name>A0A8T2RL87_CERRI</name>
<dbReference type="SMART" id="SM00353">
    <property type="entry name" value="HLH"/>
    <property type="match status" value="1"/>
</dbReference>
<evidence type="ECO:0000256" key="1">
    <source>
        <dbReference type="ARBA" id="ARBA00004123"/>
    </source>
</evidence>
<comment type="caution">
    <text evidence="7">The sequence shown here is derived from an EMBL/GenBank/DDBJ whole genome shotgun (WGS) entry which is preliminary data.</text>
</comment>
<evidence type="ECO:0000256" key="2">
    <source>
        <dbReference type="ARBA" id="ARBA00023015"/>
    </source>
</evidence>
<evidence type="ECO:0000256" key="4">
    <source>
        <dbReference type="ARBA" id="ARBA00023242"/>
    </source>
</evidence>
<dbReference type="Pfam" id="PF00010">
    <property type="entry name" value="HLH"/>
    <property type="match status" value="1"/>
</dbReference>
<dbReference type="GO" id="GO:0046983">
    <property type="term" value="F:protein dimerization activity"/>
    <property type="evidence" value="ECO:0007669"/>
    <property type="project" value="InterPro"/>
</dbReference>
<reference evidence="7" key="1">
    <citation type="submission" date="2021-08" db="EMBL/GenBank/DDBJ databases">
        <title>WGS assembly of Ceratopteris richardii.</title>
        <authorList>
            <person name="Marchant D.B."/>
            <person name="Chen G."/>
            <person name="Jenkins J."/>
            <person name="Shu S."/>
            <person name="Leebens-Mack J."/>
            <person name="Grimwood J."/>
            <person name="Schmutz J."/>
            <person name="Soltis P."/>
            <person name="Soltis D."/>
            <person name="Chen Z.-H."/>
        </authorList>
    </citation>
    <scope>NUCLEOTIDE SEQUENCE</scope>
    <source>
        <strain evidence="7">Whitten #5841</strain>
        <tissue evidence="7">Leaf</tissue>
    </source>
</reference>
<evidence type="ECO:0000256" key="3">
    <source>
        <dbReference type="ARBA" id="ARBA00023163"/>
    </source>
</evidence>
<dbReference type="OrthoDB" id="690068at2759"/>
<dbReference type="SUPFAM" id="SSF47459">
    <property type="entry name" value="HLH, helix-loop-helix DNA-binding domain"/>
    <property type="match status" value="1"/>
</dbReference>
<dbReference type="GO" id="GO:0005634">
    <property type="term" value="C:nucleus"/>
    <property type="evidence" value="ECO:0007669"/>
    <property type="project" value="UniProtKB-SubCell"/>
</dbReference>
<dbReference type="GO" id="GO:0003700">
    <property type="term" value="F:DNA-binding transcription factor activity"/>
    <property type="evidence" value="ECO:0007669"/>
    <property type="project" value="TreeGrafter"/>
</dbReference>
<evidence type="ECO:0000313" key="7">
    <source>
        <dbReference type="EMBL" id="KAH7296584.1"/>
    </source>
</evidence>
<evidence type="ECO:0000256" key="5">
    <source>
        <dbReference type="SAM" id="MobiDB-lite"/>
    </source>
</evidence>
<dbReference type="EMBL" id="CM035431">
    <property type="protein sequence ID" value="KAH7296584.1"/>
    <property type="molecule type" value="Genomic_DNA"/>
</dbReference>
<protein>
    <recommendedName>
        <fullName evidence="6">BHLH domain-containing protein</fullName>
    </recommendedName>
</protein>
<keyword evidence="8" id="KW-1185">Reference proteome</keyword>
<dbReference type="CDD" id="cd18919">
    <property type="entry name" value="bHLH_AtBPE_like"/>
    <property type="match status" value="1"/>
</dbReference>
<keyword evidence="4" id="KW-0539">Nucleus</keyword>
<dbReference type="AlphaFoldDB" id="A0A8T2RL87"/>
<dbReference type="FunFam" id="4.10.280.10:FF:000002">
    <property type="entry name" value="Basic helix-loop-helix transcription factor"/>
    <property type="match status" value="1"/>
</dbReference>
<comment type="subcellular location">
    <subcellularLocation>
        <location evidence="1">Nucleus</location>
    </subcellularLocation>
</comment>
<sequence>MSSSSNHSGLDLGSSSISTAFSSPLQFDRRQATIYCGGDGGNTPPFWSSTVKTFPPTVDVPCSSISLFNSNFHMRQPSQAYGPLITSLPKDIGFSDLLCFNDSQILVESAMNLASEENNRAIDVSSCGTLSTTGEIACPSSQGLCSNEASKPLSSITFDQGDISQTQAPCYRNNPKAANLFRSLTYPPIRHLPVSCSTYAASSPLPLTEDVLSVHGDALRGDHHLATGQCYSFRDPEEESKAEGVEVKFEKSDCEEERNHSDFQHDSLQHLTGVAKSAKQSRKRGLSNASLSNVKAPRTETPPDVVHVRARRGQATDSHSLAERVRREKISQRMKVLQEIVPGCHKVLGKAMMLDEIINYVKSLQRQVEFLSMKLAVANQAAALPTLTYEGDVFSSTVGIQDNFCSTQFEVTRLDSLVSAMMQ</sequence>
<feature type="region of interest" description="Disordered" evidence="5">
    <location>
        <begin position="258"/>
        <end position="301"/>
    </location>
</feature>
<evidence type="ECO:0000259" key="6">
    <source>
        <dbReference type="PROSITE" id="PS50888"/>
    </source>
</evidence>
<dbReference type="InterPro" id="IPR011598">
    <property type="entry name" value="bHLH_dom"/>
</dbReference>
<accession>A0A8T2RL87</accession>
<dbReference type="Gene3D" id="4.10.280.10">
    <property type="entry name" value="Helix-loop-helix DNA-binding domain"/>
    <property type="match status" value="1"/>
</dbReference>
<proteinExistence type="predicted"/>
<keyword evidence="2" id="KW-0805">Transcription regulation</keyword>
<dbReference type="InterPro" id="IPR024097">
    <property type="entry name" value="bHLH_ZIP_TF"/>
</dbReference>
<feature type="compositionally biased region" description="Basic and acidic residues" evidence="5">
    <location>
        <begin position="258"/>
        <end position="268"/>
    </location>
</feature>